<evidence type="ECO:0000313" key="9">
    <source>
        <dbReference type="EMBL" id="GAH37890.1"/>
    </source>
</evidence>
<dbReference type="GO" id="GO:0055085">
    <property type="term" value="P:transmembrane transport"/>
    <property type="evidence" value="ECO:0007669"/>
    <property type="project" value="TreeGrafter"/>
</dbReference>
<keyword evidence="5 8" id="KW-0812">Transmembrane</keyword>
<dbReference type="PANTHER" id="PTHR21716:SF53">
    <property type="entry name" value="PERMEASE PERM-RELATED"/>
    <property type="match status" value="1"/>
</dbReference>
<dbReference type="InterPro" id="IPR002549">
    <property type="entry name" value="AI-2E-like"/>
</dbReference>
<keyword evidence="3" id="KW-0813">Transport</keyword>
<keyword evidence="4" id="KW-1003">Cell membrane</keyword>
<sequence length="316" mass="35075">MIPFIVGLGIAYILAPLVNFLEKRKIPRVIAILIFLLPVIAVFPLIFILIISGLIEELQGLIEKIPYAVQQIQAYSGVIINKLIELGIDIDPNIIASTVTSHLTNIISGIFTTIGQIGKGLGGIVIVIYNLVFVPLSAFLFLSDREEINDWFRNLFIAKDRKRIDEFIDKLNISLARFFRGSLLLMLIVGFIIGFTLWILGIKYYLLLGVIAGVCNIIPNIGYILSFVPAILIGFLSPSPLVNLIKIAGVYVGEQLLENFFLGPVIIGRSSKLHPVVVMIVLILGGTMFGFWGVLLAVPATIFIREFLNYFLEFNL</sequence>
<dbReference type="PANTHER" id="PTHR21716">
    <property type="entry name" value="TRANSMEMBRANE PROTEIN"/>
    <property type="match status" value="1"/>
</dbReference>
<evidence type="ECO:0000256" key="6">
    <source>
        <dbReference type="ARBA" id="ARBA00022989"/>
    </source>
</evidence>
<evidence type="ECO:0000256" key="2">
    <source>
        <dbReference type="ARBA" id="ARBA00009773"/>
    </source>
</evidence>
<comment type="caution">
    <text evidence="9">The sequence shown here is derived from an EMBL/GenBank/DDBJ whole genome shotgun (WGS) entry which is preliminary data.</text>
</comment>
<dbReference type="GO" id="GO:0005886">
    <property type="term" value="C:plasma membrane"/>
    <property type="evidence" value="ECO:0007669"/>
    <property type="project" value="UniProtKB-SubCell"/>
</dbReference>
<feature type="transmembrane region" description="Helical" evidence="8">
    <location>
        <begin position="29"/>
        <end position="55"/>
    </location>
</feature>
<comment type="similarity">
    <text evidence="2">Belongs to the autoinducer-2 exporter (AI-2E) (TC 2.A.86) family.</text>
</comment>
<evidence type="ECO:0000256" key="1">
    <source>
        <dbReference type="ARBA" id="ARBA00004651"/>
    </source>
</evidence>
<organism evidence="9">
    <name type="scientific">marine sediment metagenome</name>
    <dbReference type="NCBI Taxonomy" id="412755"/>
    <lineage>
        <taxon>unclassified sequences</taxon>
        <taxon>metagenomes</taxon>
        <taxon>ecological metagenomes</taxon>
    </lineage>
</organism>
<evidence type="ECO:0000256" key="8">
    <source>
        <dbReference type="SAM" id="Phobius"/>
    </source>
</evidence>
<reference evidence="9" key="1">
    <citation type="journal article" date="2014" name="Front. Microbiol.">
        <title>High frequency of phylogenetically diverse reductive dehalogenase-homologous genes in deep subseafloor sedimentary metagenomes.</title>
        <authorList>
            <person name="Kawai M."/>
            <person name="Futagami T."/>
            <person name="Toyoda A."/>
            <person name="Takaki Y."/>
            <person name="Nishi S."/>
            <person name="Hori S."/>
            <person name="Arai W."/>
            <person name="Tsubouchi T."/>
            <person name="Morono Y."/>
            <person name="Uchiyama I."/>
            <person name="Ito T."/>
            <person name="Fujiyama A."/>
            <person name="Inagaki F."/>
            <person name="Takami H."/>
        </authorList>
    </citation>
    <scope>NUCLEOTIDE SEQUENCE</scope>
    <source>
        <strain evidence="9">Expedition CK06-06</strain>
    </source>
</reference>
<evidence type="ECO:0008006" key="10">
    <source>
        <dbReference type="Google" id="ProtNLM"/>
    </source>
</evidence>
<keyword evidence="6 8" id="KW-1133">Transmembrane helix</keyword>
<feature type="transmembrane region" description="Helical" evidence="8">
    <location>
        <begin position="121"/>
        <end position="143"/>
    </location>
</feature>
<dbReference type="AlphaFoldDB" id="X1FZA7"/>
<evidence type="ECO:0000256" key="7">
    <source>
        <dbReference type="ARBA" id="ARBA00023136"/>
    </source>
</evidence>
<proteinExistence type="inferred from homology"/>
<feature type="transmembrane region" description="Helical" evidence="8">
    <location>
        <begin position="6"/>
        <end position="22"/>
    </location>
</feature>
<protein>
    <recommendedName>
        <fullName evidence="10">AI-2E family transporter</fullName>
    </recommendedName>
</protein>
<accession>X1FZA7</accession>
<dbReference type="EMBL" id="BARU01006858">
    <property type="protein sequence ID" value="GAH37890.1"/>
    <property type="molecule type" value="Genomic_DNA"/>
</dbReference>
<dbReference type="Pfam" id="PF01594">
    <property type="entry name" value="AI-2E_transport"/>
    <property type="match status" value="1"/>
</dbReference>
<evidence type="ECO:0000256" key="5">
    <source>
        <dbReference type="ARBA" id="ARBA00022692"/>
    </source>
</evidence>
<comment type="subcellular location">
    <subcellularLocation>
        <location evidence="1">Cell membrane</location>
        <topology evidence="1">Multi-pass membrane protein</topology>
    </subcellularLocation>
</comment>
<gene>
    <name evidence="9" type="ORF">S03H2_13510</name>
</gene>
<feature type="transmembrane region" description="Helical" evidence="8">
    <location>
        <begin position="178"/>
        <end position="200"/>
    </location>
</feature>
<feature type="transmembrane region" description="Helical" evidence="8">
    <location>
        <begin position="276"/>
        <end position="304"/>
    </location>
</feature>
<evidence type="ECO:0000256" key="4">
    <source>
        <dbReference type="ARBA" id="ARBA00022475"/>
    </source>
</evidence>
<evidence type="ECO:0000256" key="3">
    <source>
        <dbReference type="ARBA" id="ARBA00022448"/>
    </source>
</evidence>
<feature type="transmembrane region" description="Helical" evidence="8">
    <location>
        <begin position="206"/>
        <end position="236"/>
    </location>
</feature>
<keyword evidence="7 8" id="KW-0472">Membrane</keyword>
<name>X1FZA7_9ZZZZ</name>